<proteinExistence type="predicted"/>
<gene>
    <name evidence="3" type="ORF">QA636_33310</name>
</gene>
<feature type="compositionally biased region" description="Basic and acidic residues" evidence="2">
    <location>
        <begin position="586"/>
        <end position="605"/>
    </location>
</feature>
<evidence type="ECO:0000313" key="3">
    <source>
        <dbReference type="EMBL" id="WFU62338.1"/>
    </source>
</evidence>
<dbReference type="Pfam" id="PF13558">
    <property type="entry name" value="SbcC_Walker_B"/>
    <property type="match status" value="1"/>
</dbReference>
<dbReference type="EMBL" id="CP121646">
    <property type="protein sequence ID" value="WFU62338.1"/>
    <property type="molecule type" value="Genomic_DNA"/>
</dbReference>
<protein>
    <submittedName>
        <fullName evidence="3">TIGR02680 family protein</fullName>
    </submittedName>
</protein>
<feature type="region of interest" description="Disordered" evidence="2">
    <location>
        <begin position="586"/>
        <end position="625"/>
    </location>
</feature>
<sequence>MNERPTSFAATSERPALPIPVRDRWQPLRLGLVEMFHYDSEEFWFRDGHLLLRGNNGTGKSKVLSLTLPFLFDGQLKPSRIEPDGDNGKRMSWNLLMNSYDRRIGYSWIEFGRLDKDGTPHYLTLGAGLSAAASRPNVESWFFVLDDADKPTRINQDLWLMSEQRVVLTKERLREALEGRGQVFDTAANYRRAVDERLFHLGARRYDALVDTLIQLRQPQLSKKPDETALSNALTEALPPLAPELLADVAEALGQLEEDRQQLKEYQSLAEAVDRFDQKYRVYAGTQTRRQARTLRQAQTEFDNASRSRGEAEARLETASAAEDVARKACDAAEIEFKRERSRVDTLRSGAGMEDANRLESAEKDAEGRRRALVVAEGAMETASRRLTSSVGETNSAAERVRQIDRRVADLRRDCATFADTAGVFNAHAYNPIATLDAERLAALTPQTFEKAGSELRALVEGRREEIASLRRRDAEVAAAELLNTQRRNFRDECQDAADAAAERRESADAGVEREGQNLIDAWENCFAGLKQHRVTSDDRFATLASLSEWVVTPTGDNPARRLLQDAQQETSERLATTRVALEGRRQGLLTERKNLEEERSRLEGGIDPEPSPPHTRDPEARKAREGAPLWRLVDFHPSVTLPQRAGLEAALEGAGLLDAWLSPDGRLQSSDRGTPFRDAQMLERGSQSPSLADWLRADVPADSGVPNAIVESILRGISCADDEPAEAESWIAPDGRFRLGALSGAWEKKEAVHIGYSARAAARARRSAEISERLAEIAGETIGLQAEFDGLARDQNEATDEWRRAPTDDALRNAHLSAATAAREAATARQRLTEAAMQFHASEEELASVRRRRATDAADLRLPASPSELAAVETALGRYQESQLRLTQVVLEVRLALPDLERLRVRENETRETAAAHEDQLSTARIEAEEAAVRFDVLRKAIGAKVEELRRQLNEARAASDAAEIALDDAEEALKNAGEARAVAHEKVTTATVVFEQRSAARSEAISRFQQFTATGLLTAAIPQVVLPEMGGPWTIDPALGLARRAEQALSALDDKDEAWARVQRQISEELTELQTALSALGHRAQAEQNDWGLIAHVIYQNRPERPDMLAARLAEEIAQRSELLTESERTVLENHLQAEIASEVQRLLQAAEIRRDLINKELHSRPTSTGVRYRLIWPPLTEEEGAPVGLEAARKRLLNVNADLWSAEDRKVVGAMLQQRITAERERADSGASRDSAGPLIDQLSRALDYRRWHRFRVERWQDGNWRKLSGPASSGERALGLTVPLFAAISSFYTQGSFPLAPRLMLLDEAFAGIDDAARAHCMGLIREFDLDFVITSEREWACYAELPGVAICQLQRREGIDAVFVSRWSWDGRAKRRESDPDRRFTPS</sequence>
<dbReference type="SUPFAM" id="SSF52540">
    <property type="entry name" value="P-loop containing nucleoside triphosphate hydrolases"/>
    <property type="match status" value="1"/>
</dbReference>
<name>A0ABY8JEG5_9BRAD</name>
<dbReference type="InterPro" id="IPR013496">
    <property type="entry name" value="CHP02680"/>
</dbReference>
<dbReference type="InterPro" id="IPR027417">
    <property type="entry name" value="P-loop_NTPase"/>
</dbReference>
<reference evidence="3 4" key="1">
    <citation type="submission" date="2023-04" db="EMBL/GenBank/DDBJ databases">
        <title>Australian commercial rhizobial inoculants.</title>
        <authorList>
            <person name="Kohlmeier M.G."/>
            <person name="O'Hara G.W."/>
            <person name="Colombi E."/>
            <person name="Ramsay J.P."/>
            <person name="Terpolilli J."/>
        </authorList>
    </citation>
    <scope>NUCLEOTIDE SEQUENCE [LARGE SCALE GENOMIC DNA]</scope>
    <source>
        <strain evidence="3 4">CB627</strain>
    </source>
</reference>
<dbReference type="Proteomes" id="UP001221546">
    <property type="component" value="Chromosome"/>
</dbReference>
<dbReference type="NCBIfam" id="TIGR02680">
    <property type="entry name" value="TIGR02680 family protein"/>
    <property type="match status" value="1"/>
</dbReference>
<keyword evidence="1" id="KW-0175">Coiled coil</keyword>
<feature type="coiled-coil region" evidence="1">
    <location>
        <begin position="901"/>
        <end position="988"/>
    </location>
</feature>
<keyword evidence="4" id="KW-1185">Reference proteome</keyword>
<accession>A0ABY8JEG5</accession>
<evidence type="ECO:0000313" key="4">
    <source>
        <dbReference type="Proteomes" id="UP001221546"/>
    </source>
</evidence>
<feature type="compositionally biased region" description="Basic and acidic residues" evidence="2">
    <location>
        <begin position="615"/>
        <end position="625"/>
    </location>
</feature>
<evidence type="ECO:0000256" key="2">
    <source>
        <dbReference type="SAM" id="MobiDB-lite"/>
    </source>
</evidence>
<evidence type="ECO:0000256" key="1">
    <source>
        <dbReference type="SAM" id="Coils"/>
    </source>
</evidence>
<dbReference type="RefSeq" id="WP_310885069.1">
    <property type="nucleotide sequence ID" value="NZ_CP121646.1"/>
</dbReference>
<organism evidence="3 4">
    <name type="scientific">Bradyrhizobium brasilense</name>
    <dbReference type="NCBI Taxonomy" id="1419277"/>
    <lineage>
        <taxon>Bacteria</taxon>
        <taxon>Pseudomonadati</taxon>
        <taxon>Pseudomonadota</taxon>
        <taxon>Alphaproteobacteria</taxon>
        <taxon>Hyphomicrobiales</taxon>
        <taxon>Nitrobacteraceae</taxon>
        <taxon>Bradyrhizobium</taxon>
    </lineage>
</organism>